<comment type="catalytic activity">
    <reaction evidence="1">
        <text>a 1,2-diacyl-sn-glycero-3-phosphocholine + H2O = a 1-acyl-sn-glycero-3-phosphocholine + a fatty acid + H(+)</text>
        <dbReference type="Rhea" id="RHEA:15801"/>
        <dbReference type="ChEBI" id="CHEBI:15377"/>
        <dbReference type="ChEBI" id="CHEBI:15378"/>
        <dbReference type="ChEBI" id="CHEBI:28868"/>
        <dbReference type="ChEBI" id="CHEBI:57643"/>
        <dbReference type="ChEBI" id="CHEBI:58168"/>
        <dbReference type="EC" id="3.1.1.4"/>
    </reaction>
</comment>
<feature type="disulfide bond" evidence="13">
    <location>
        <begin position="70"/>
        <end position="117"/>
    </location>
</feature>
<feature type="disulfide bond" evidence="13">
    <location>
        <begin position="80"/>
        <end position="110"/>
    </location>
</feature>
<feature type="binding site" evidence="12">
    <location>
        <position position="47"/>
    </location>
    <ligand>
        <name>Ca(2+)</name>
        <dbReference type="ChEBI" id="CHEBI:29108"/>
    </ligand>
</feature>
<keyword evidence="9" id="KW-0443">Lipid metabolism</keyword>
<sequence>MVLAAVCISLSGASSIAPQPLNLIQFKNMIQCNNTQSWWNFIDYGCYCGYGANYTAVDELDRCCQTHFNCYSQAMDNPACTPILDSPYIKTYSYTCSEGSLTCNGDNDVCGALVCNCDLSAANCFAGAPFIEENYNMDPERCQ</sequence>
<dbReference type="EMBL" id="IACM01029762">
    <property type="protein sequence ID" value="LAB21333.1"/>
    <property type="molecule type" value="Transcribed_RNA"/>
</dbReference>
<evidence type="ECO:0000256" key="6">
    <source>
        <dbReference type="ARBA" id="ARBA00022801"/>
    </source>
</evidence>
<comment type="cofactor">
    <cofactor evidence="12">
        <name>Ca(2+)</name>
        <dbReference type="ChEBI" id="CHEBI:29108"/>
    </cofactor>
    <text evidence="12">Binds 1 Ca(2+) ion per subunit.</text>
</comment>
<accession>A0A2D4LKP4</accession>
<feature type="disulfide bond" evidence="13">
    <location>
        <begin position="48"/>
        <end position="64"/>
    </location>
</feature>
<evidence type="ECO:0000256" key="13">
    <source>
        <dbReference type="PIRSR" id="PIRSR601211-3"/>
    </source>
</evidence>
<evidence type="ECO:0000256" key="12">
    <source>
        <dbReference type="PIRSR" id="PIRSR601211-2"/>
    </source>
</evidence>
<reference evidence="17" key="1">
    <citation type="submission" date="2017-07" db="EMBL/GenBank/DDBJ databases">
        <authorList>
            <person name="Mikheyev A."/>
            <person name="Grau M."/>
        </authorList>
    </citation>
    <scope>NUCLEOTIDE SEQUENCE</scope>
    <source>
        <tissue evidence="17">Venom_gland</tissue>
    </source>
</reference>
<feature type="binding site" evidence="12">
    <location>
        <position position="51"/>
    </location>
    <ligand>
        <name>Ca(2+)</name>
        <dbReference type="ChEBI" id="CHEBI:29108"/>
    </ligand>
</feature>
<keyword evidence="10 13" id="KW-1015">Disulfide bond</keyword>
<dbReference type="PROSITE" id="PS00118">
    <property type="entry name" value="PA2_HIS"/>
    <property type="match status" value="1"/>
</dbReference>
<dbReference type="EC" id="3.1.1.4" evidence="3"/>
<dbReference type="AlphaFoldDB" id="A0A2D4LKP4"/>
<dbReference type="PRINTS" id="PR00389">
    <property type="entry name" value="PHPHLIPASEA2"/>
</dbReference>
<evidence type="ECO:0000256" key="14">
    <source>
        <dbReference type="RuleBase" id="RU003654"/>
    </source>
</evidence>
<evidence type="ECO:0000256" key="4">
    <source>
        <dbReference type="ARBA" id="ARBA00022525"/>
    </source>
</evidence>
<dbReference type="GO" id="GO:0016042">
    <property type="term" value="P:lipid catabolic process"/>
    <property type="evidence" value="ECO:0007669"/>
    <property type="project" value="UniProtKB-KW"/>
</dbReference>
<feature type="disulfide bond" evidence="13">
    <location>
        <begin position="63"/>
        <end position="124"/>
    </location>
</feature>
<dbReference type="PANTHER" id="PTHR11716">
    <property type="entry name" value="PHOSPHOLIPASE A2 FAMILY MEMBER"/>
    <property type="match status" value="1"/>
</dbReference>
<dbReference type="GO" id="GO:0006644">
    <property type="term" value="P:phospholipid metabolic process"/>
    <property type="evidence" value="ECO:0007669"/>
    <property type="project" value="InterPro"/>
</dbReference>
<keyword evidence="4 15" id="KW-0964">Secreted</keyword>
<dbReference type="GO" id="GO:0005543">
    <property type="term" value="F:phospholipid binding"/>
    <property type="evidence" value="ECO:0007669"/>
    <property type="project" value="TreeGrafter"/>
</dbReference>
<proteinExistence type="inferred from homology"/>
<dbReference type="GO" id="GO:0005509">
    <property type="term" value="F:calcium ion binding"/>
    <property type="evidence" value="ECO:0007669"/>
    <property type="project" value="InterPro"/>
</dbReference>
<keyword evidence="5 12" id="KW-0479">Metal-binding</keyword>
<comment type="subcellular location">
    <subcellularLocation>
        <location evidence="2 15">Secreted</location>
    </subcellularLocation>
</comment>
<protein>
    <recommendedName>
        <fullName evidence="3">phospholipase A2</fullName>
        <ecNumber evidence="3">3.1.1.4</ecNumber>
    </recommendedName>
</protein>
<evidence type="ECO:0000256" key="1">
    <source>
        <dbReference type="ARBA" id="ARBA00001604"/>
    </source>
</evidence>
<evidence type="ECO:0000256" key="9">
    <source>
        <dbReference type="ARBA" id="ARBA00023098"/>
    </source>
</evidence>
<evidence type="ECO:0000256" key="11">
    <source>
        <dbReference type="PIRSR" id="PIRSR601211-1"/>
    </source>
</evidence>
<dbReference type="CDD" id="cd00125">
    <property type="entry name" value="PLA2c"/>
    <property type="match status" value="1"/>
</dbReference>
<dbReference type="InterPro" id="IPR036444">
    <property type="entry name" value="PLipase_A2_dom_sf"/>
</dbReference>
<dbReference type="SMART" id="SM00085">
    <property type="entry name" value="PA2c"/>
    <property type="match status" value="1"/>
</dbReference>
<evidence type="ECO:0000256" key="7">
    <source>
        <dbReference type="ARBA" id="ARBA00022837"/>
    </source>
</evidence>
<name>A0A2D4LKP4_9SAUR</name>
<dbReference type="InterPro" id="IPR033113">
    <property type="entry name" value="PLA2_histidine"/>
</dbReference>
<feature type="domain" description="Phospholipase A2-like central" evidence="16">
    <location>
        <begin position="22"/>
        <end position="143"/>
    </location>
</feature>
<evidence type="ECO:0000313" key="17">
    <source>
        <dbReference type="EMBL" id="LAB21333.1"/>
    </source>
</evidence>
<reference evidence="17" key="2">
    <citation type="submission" date="2017-11" db="EMBL/GenBank/DDBJ databases">
        <title>Coralsnake Venomics: Analyses of Venom Gland Transcriptomes and Proteomes of Six Brazilian Taxa.</title>
        <authorList>
            <person name="Aird S.D."/>
            <person name="Jorge da Silva N."/>
            <person name="Qiu L."/>
            <person name="Villar-Briones A."/>
            <person name="Aparecida-Saddi V."/>
            <person name="Campos-Telles M.P."/>
            <person name="Grau M."/>
            <person name="Mikheyev A.S."/>
        </authorList>
    </citation>
    <scope>NUCLEOTIDE SEQUENCE</scope>
    <source>
        <tissue evidence="17">Venom_gland</tissue>
    </source>
</reference>
<organism evidence="17">
    <name type="scientific">Micrurus spixii</name>
    <name type="common">Amazon coral snake</name>
    <dbReference type="NCBI Taxonomy" id="129469"/>
    <lineage>
        <taxon>Eukaryota</taxon>
        <taxon>Metazoa</taxon>
        <taxon>Chordata</taxon>
        <taxon>Craniata</taxon>
        <taxon>Vertebrata</taxon>
        <taxon>Euteleostomi</taxon>
        <taxon>Lepidosauria</taxon>
        <taxon>Squamata</taxon>
        <taxon>Bifurcata</taxon>
        <taxon>Unidentata</taxon>
        <taxon>Episquamata</taxon>
        <taxon>Toxicofera</taxon>
        <taxon>Serpentes</taxon>
        <taxon>Colubroidea</taxon>
        <taxon>Elapidae</taxon>
        <taxon>Elapinae</taxon>
        <taxon>Micrurus</taxon>
    </lineage>
</organism>
<dbReference type="InterPro" id="IPR016090">
    <property type="entry name" value="PLA2-like_dom"/>
</dbReference>
<dbReference type="SUPFAM" id="SSF48619">
    <property type="entry name" value="Phospholipase A2, PLA2"/>
    <property type="match status" value="1"/>
</dbReference>
<dbReference type="PANTHER" id="PTHR11716:SF94">
    <property type="entry name" value="PHOSPHOLIPASE A2"/>
    <property type="match status" value="1"/>
</dbReference>
<feature type="binding site" evidence="12">
    <location>
        <position position="49"/>
    </location>
    <ligand>
        <name>Ca(2+)</name>
        <dbReference type="ChEBI" id="CHEBI:29108"/>
    </ligand>
</feature>
<feature type="active site" evidence="11">
    <location>
        <position position="118"/>
    </location>
</feature>
<dbReference type="Pfam" id="PF00068">
    <property type="entry name" value="Phospholip_A2_1"/>
    <property type="match status" value="1"/>
</dbReference>
<comment type="similarity">
    <text evidence="14">Belongs to the phospholipase A2 family.</text>
</comment>
<feature type="disulfide bond" evidence="13">
    <location>
        <begin position="103"/>
        <end position="115"/>
    </location>
</feature>
<dbReference type="Gene3D" id="1.20.90.10">
    <property type="entry name" value="Phospholipase A2 domain"/>
    <property type="match status" value="1"/>
</dbReference>
<evidence type="ECO:0000256" key="5">
    <source>
        <dbReference type="ARBA" id="ARBA00022723"/>
    </source>
</evidence>
<feature type="active site" evidence="11">
    <location>
        <position position="67"/>
    </location>
</feature>
<keyword evidence="8" id="KW-0442">Lipid degradation</keyword>
<keyword evidence="7 12" id="KW-0106">Calcium</keyword>
<dbReference type="GO" id="GO:0005576">
    <property type="term" value="C:extracellular region"/>
    <property type="evidence" value="ECO:0007669"/>
    <property type="project" value="UniProtKB-SubCell"/>
</dbReference>
<evidence type="ECO:0000256" key="10">
    <source>
        <dbReference type="ARBA" id="ARBA00023157"/>
    </source>
</evidence>
<dbReference type="GO" id="GO:0050482">
    <property type="term" value="P:arachidonate secretion"/>
    <property type="evidence" value="ECO:0007669"/>
    <property type="project" value="InterPro"/>
</dbReference>
<evidence type="ECO:0000256" key="2">
    <source>
        <dbReference type="ARBA" id="ARBA00004613"/>
    </source>
</evidence>
<dbReference type="InterPro" id="IPR001211">
    <property type="entry name" value="PLA2"/>
</dbReference>
<dbReference type="InterPro" id="IPR033112">
    <property type="entry name" value="PLA2_Asp_AS"/>
</dbReference>
<dbReference type="GO" id="GO:0047498">
    <property type="term" value="F:calcium-dependent phospholipase A2 activity"/>
    <property type="evidence" value="ECO:0007669"/>
    <property type="project" value="TreeGrafter"/>
</dbReference>
<keyword evidence="6" id="KW-0378">Hydrolase</keyword>
<evidence type="ECO:0000256" key="15">
    <source>
        <dbReference type="RuleBase" id="RU361236"/>
    </source>
</evidence>
<evidence type="ECO:0000259" key="16">
    <source>
        <dbReference type="SMART" id="SM00085"/>
    </source>
</evidence>
<evidence type="ECO:0000256" key="3">
    <source>
        <dbReference type="ARBA" id="ARBA00013278"/>
    </source>
</evidence>
<dbReference type="PROSITE" id="PS00119">
    <property type="entry name" value="PA2_ASP"/>
    <property type="match status" value="1"/>
</dbReference>
<evidence type="ECO:0000256" key="8">
    <source>
        <dbReference type="ARBA" id="ARBA00022963"/>
    </source>
</evidence>
<dbReference type="FunFam" id="1.20.90.10:FF:000007">
    <property type="entry name" value="Acidic phospholipase A2"/>
    <property type="match status" value="1"/>
</dbReference>